<name>A0ABQ3VK48_9CHLR</name>
<evidence type="ECO:0000256" key="1">
    <source>
        <dbReference type="ARBA" id="ARBA00005323"/>
    </source>
</evidence>
<protein>
    <submittedName>
        <fullName evidence="4">Alanine racemase</fullName>
    </submittedName>
</protein>
<feature type="domain" description="D-serine dehydratase-like" evidence="3">
    <location>
        <begin position="261"/>
        <end position="353"/>
    </location>
</feature>
<gene>
    <name evidence="4" type="ORF">KSZ_37720</name>
</gene>
<evidence type="ECO:0000256" key="2">
    <source>
        <dbReference type="ARBA" id="ARBA00023239"/>
    </source>
</evidence>
<dbReference type="InterPro" id="IPR026956">
    <property type="entry name" value="D-ser_dehydrat-like_dom"/>
</dbReference>
<dbReference type="InterPro" id="IPR051466">
    <property type="entry name" value="D-amino_acid_metab_enzyme"/>
</dbReference>
<dbReference type="CDD" id="cd06819">
    <property type="entry name" value="PLPDE_III_LS_D-TA"/>
    <property type="match status" value="1"/>
</dbReference>
<dbReference type="Pfam" id="PF01168">
    <property type="entry name" value="Ala_racemase_N"/>
    <property type="match status" value="1"/>
</dbReference>
<dbReference type="InterPro" id="IPR001608">
    <property type="entry name" value="Ala_racemase_N"/>
</dbReference>
<proteinExistence type="inferred from homology"/>
<dbReference type="Gene3D" id="3.20.20.10">
    <property type="entry name" value="Alanine racemase"/>
    <property type="match status" value="1"/>
</dbReference>
<evidence type="ECO:0000259" key="3">
    <source>
        <dbReference type="SMART" id="SM01119"/>
    </source>
</evidence>
<accession>A0ABQ3VK48</accession>
<keyword evidence="2" id="KW-0456">Lyase</keyword>
<reference evidence="4 5" key="1">
    <citation type="journal article" date="2021" name="Int. J. Syst. Evol. Microbiol.">
        <title>Reticulibacter mediterranei gen. nov., sp. nov., within the new family Reticulibacteraceae fam. nov., and Ktedonospora formicarum gen. nov., sp. nov., Ktedonobacter robiniae sp. nov., Dictyobacter formicarum sp. nov. and Dictyobacter arantiisoli sp. nov., belonging to the class Ktedonobacteria.</title>
        <authorList>
            <person name="Yabe S."/>
            <person name="Zheng Y."/>
            <person name="Wang C.M."/>
            <person name="Sakai Y."/>
            <person name="Abe K."/>
            <person name="Yokota A."/>
            <person name="Donadio S."/>
            <person name="Cavaletti L."/>
            <person name="Monciardini P."/>
        </authorList>
    </citation>
    <scope>NUCLEOTIDE SEQUENCE [LARGE SCALE GENOMIC DNA]</scope>
    <source>
        <strain evidence="4 5">SOSP1-9</strain>
    </source>
</reference>
<dbReference type="SMART" id="SM01119">
    <property type="entry name" value="D-ser_dehydrat"/>
    <property type="match status" value="1"/>
</dbReference>
<dbReference type="InterPro" id="IPR042208">
    <property type="entry name" value="D-ser_dehydrat-like_sf"/>
</dbReference>
<comment type="similarity">
    <text evidence="1">Belongs to the DSD1 family.</text>
</comment>
<dbReference type="PANTHER" id="PTHR28004:SF2">
    <property type="entry name" value="D-SERINE DEHYDRATASE"/>
    <property type="match status" value="1"/>
</dbReference>
<evidence type="ECO:0000313" key="5">
    <source>
        <dbReference type="Proteomes" id="UP000635565"/>
    </source>
</evidence>
<dbReference type="Pfam" id="PF14031">
    <property type="entry name" value="D-ser_dehydrat"/>
    <property type="match status" value="1"/>
</dbReference>
<keyword evidence="5" id="KW-1185">Reference proteome</keyword>
<dbReference type="Proteomes" id="UP000635565">
    <property type="component" value="Unassembled WGS sequence"/>
</dbReference>
<evidence type="ECO:0000313" key="4">
    <source>
        <dbReference type="EMBL" id="GHO85766.1"/>
    </source>
</evidence>
<dbReference type="Gene3D" id="2.40.37.20">
    <property type="entry name" value="D-serine dehydratase-like domain"/>
    <property type="match status" value="1"/>
</dbReference>
<dbReference type="PANTHER" id="PTHR28004">
    <property type="entry name" value="ZGC:162816-RELATED"/>
    <property type="match status" value="1"/>
</dbReference>
<comment type="caution">
    <text evidence="4">The sequence shown here is derived from an EMBL/GenBank/DDBJ whole genome shotgun (WGS) entry which is preliminary data.</text>
</comment>
<organism evidence="4 5">
    <name type="scientific">Dictyobacter formicarum</name>
    <dbReference type="NCBI Taxonomy" id="2778368"/>
    <lineage>
        <taxon>Bacteria</taxon>
        <taxon>Bacillati</taxon>
        <taxon>Chloroflexota</taxon>
        <taxon>Ktedonobacteria</taxon>
        <taxon>Ktedonobacterales</taxon>
        <taxon>Dictyobacteraceae</taxon>
        <taxon>Dictyobacter</taxon>
    </lineage>
</organism>
<dbReference type="InterPro" id="IPR029066">
    <property type="entry name" value="PLP-binding_barrel"/>
</dbReference>
<sequence>MYQPQVGDSLDVLDTPAMIVDLALMEGNIASLMKRFRARNVQVRPHLKTVKSPDLALRLLAAGAIGGCVAKVSEAEVMVEGGIEDLLITTEIVGKPKLARLVDLLQAHPLIKVVVDSVVGARELNAAVGAAGLEANVLLDLNVGQNRCGATPGAEALDLARQIGDMEHLQLIGVQGYEGHLQHIHDQQERQQRCQQAMRALTETAEHLRTAGFPIQIVTTGGTGTAEFCADFDGITEVQPGSFVFMDTDYRNALGPVYSNALTILSTVISRPSPDCVIIDAGLKSLSTDSGMAEPKGLAQIAYQPKGDEHGALSWRNENAVGELPLQIGDRVELIPSHIDTTINLHDTYYAYRDGRIEAIWPVAARGKVQ</sequence>
<dbReference type="EMBL" id="BNJJ01000010">
    <property type="protein sequence ID" value="GHO85766.1"/>
    <property type="molecule type" value="Genomic_DNA"/>
</dbReference>
<dbReference type="SUPFAM" id="SSF51419">
    <property type="entry name" value="PLP-binding barrel"/>
    <property type="match status" value="1"/>
</dbReference>